<sequence length="415" mass="44879">MIFDKADFEVFDPELWTAIHDEEARQEKNIELIASENIVSKAVLAAQGSVLTNKYAEGYPSKRYYGGTDVVDVIERLAIERAKTLFGAAFANVQPHSGSQANAAAYMALIEPGDTVMGMDLNAGGHLTHGASVNFSGKMYHFVSYGVNAETELLDYDAILEQAIATHPKLIVAGASAYSREIDFEKFRDIADHVGAKLMVDMAHIAGLVATGAHQSPVPYADIVTTTTHKTLRGPRGGLILTNDEGLAKKINSAIFPGLQGGPLMHVIAGKAVALKEALDPAFKTYIDQVILNTAAMSDEFTKAGLHVITGGTDNHLLNMEVLPLGINGKEAQDLLDTVFITLNKEAIPNETLSPFKTSGVRIGGAAITSRGFKENEARKVAQLVTRALKHHDEDEVLKEVRNQVLDLTKQFPLY</sequence>
<dbReference type="RefSeq" id="WP_153495719.1">
    <property type="nucleotide sequence ID" value="NZ_CAXYUY010000004.1"/>
</dbReference>
<dbReference type="GO" id="GO:0019264">
    <property type="term" value="P:glycine biosynthetic process from serine"/>
    <property type="evidence" value="ECO:0007669"/>
    <property type="project" value="UniProtKB-UniRule"/>
</dbReference>
<dbReference type="PANTHER" id="PTHR11680:SF35">
    <property type="entry name" value="SERINE HYDROXYMETHYLTRANSFERASE 1"/>
    <property type="match status" value="1"/>
</dbReference>
<protein>
    <recommendedName>
        <fullName evidence="11">Serine hydroxymethyltransferase</fullName>
        <shortName evidence="11">SHMT</shortName>
        <shortName evidence="11">Serine methylase</shortName>
        <ecNumber evidence="11">2.1.2.1</ecNumber>
    </recommendedName>
</protein>
<name>A0A7X1Z9M2_9LACT</name>
<dbReference type="Pfam" id="PF00464">
    <property type="entry name" value="SHMT"/>
    <property type="match status" value="1"/>
</dbReference>
<dbReference type="InterPro" id="IPR039429">
    <property type="entry name" value="SHMT-like_dom"/>
</dbReference>
<proteinExistence type="inferred from homology"/>
<comment type="similarity">
    <text evidence="3 11">Belongs to the SHMT family.</text>
</comment>
<evidence type="ECO:0000256" key="11">
    <source>
        <dbReference type="HAMAP-Rule" id="MF_00051"/>
    </source>
</evidence>
<comment type="function">
    <text evidence="10">Catalyzes the reversible interconversion of serine and glycine with tetrahydrofolate (THF) serving as the one-carbon carrier. This reaction serves as the major source of one-carbon groups required for the biosynthesis of purines, thymidylate, methionine, and other important biomolecules. Also exhibits THF-independent aldolase activity toward beta-hydroxyamino acids, producing glycine and aldehydes, via a retro-aldol mechanism. Thus, is able to catalyze the cleavage of L-allo-threonine.</text>
</comment>
<feature type="domain" description="Serine hydroxymethyltransferase-like" evidence="13">
    <location>
        <begin position="10"/>
        <end position="384"/>
    </location>
</feature>
<evidence type="ECO:0000256" key="1">
    <source>
        <dbReference type="ARBA" id="ARBA00001933"/>
    </source>
</evidence>
<comment type="pathway">
    <text evidence="11">Amino-acid biosynthesis; glycine biosynthesis; glycine from L-serine: step 1/1.</text>
</comment>
<dbReference type="GO" id="GO:0008168">
    <property type="term" value="F:methyltransferase activity"/>
    <property type="evidence" value="ECO:0007669"/>
    <property type="project" value="UniProtKB-KW"/>
</dbReference>
<evidence type="ECO:0000256" key="7">
    <source>
        <dbReference type="ARBA" id="ARBA00022605"/>
    </source>
</evidence>
<dbReference type="GO" id="GO:0035999">
    <property type="term" value="P:tetrahydrofolate interconversion"/>
    <property type="evidence" value="ECO:0007669"/>
    <property type="project" value="UniProtKB-UniRule"/>
</dbReference>
<dbReference type="AlphaFoldDB" id="A0A7X1Z9M2"/>
<dbReference type="InterPro" id="IPR001085">
    <property type="entry name" value="Ser_HO-MeTrfase"/>
</dbReference>
<comment type="caution">
    <text evidence="14">The sequence shown here is derived from an EMBL/GenBank/DDBJ whole genome shotgun (WGS) entry which is preliminary data.</text>
</comment>
<dbReference type="GO" id="GO:0032259">
    <property type="term" value="P:methylation"/>
    <property type="evidence" value="ECO:0007669"/>
    <property type="project" value="UniProtKB-KW"/>
</dbReference>
<dbReference type="EMBL" id="WITJ01000004">
    <property type="protein sequence ID" value="MQW39060.1"/>
    <property type="molecule type" value="Genomic_DNA"/>
</dbReference>
<evidence type="ECO:0000256" key="10">
    <source>
        <dbReference type="ARBA" id="ARBA00054606"/>
    </source>
</evidence>
<evidence type="ECO:0000256" key="8">
    <source>
        <dbReference type="ARBA" id="ARBA00022679"/>
    </source>
</evidence>
<keyword evidence="14" id="KW-0489">Methyltransferase</keyword>
<feature type="modified residue" description="N6-(pyridoxal phosphate)lysine" evidence="11 12">
    <location>
        <position position="230"/>
    </location>
</feature>
<feature type="binding site" evidence="11">
    <location>
        <begin position="354"/>
        <end position="356"/>
    </location>
    <ligand>
        <name>(6S)-5,6,7,8-tetrahydrofolate</name>
        <dbReference type="ChEBI" id="CHEBI:57453"/>
    </ligand>
</feature>
<evidence type="ECO:0000256" key="2">
    <source>
        <dbReference type="ARBA" id="ARBA00004496"/>
    </source>
</evidence>
<dbReference type="InterPro" id="IPR019798">
    <property type="entry name" value="Ser_HO-MeTrfase_PLP_BS"/>
</dbReference>
<dbReference type="NCBIfam" id="NF000586">
    <property type="entry name" value="PRK00011.1"/>
    <property type="match status" value="1"/>
</dbReference>
<evidence type="ECO:0000256" key="3">
    <source>
        <dbReference type="ARBA" id="ARBA00006376"/>
    </source>
</evidence>
<dbReference type="InterPro" id="IPR015421">
    <property type="entry name" value="PyrdxlP-dep_Trfase_major"/>
</dbReference>
<feature type="site" description="Plays an important role in substrate specificity" evidence="11">
    <location>
        <position position="229"/>
    </location>
</feature>
<dbReference type="Proteomes" id="UP000439550">
    <property type="component" value="Unassembled WGS sequence"/>
</dbReference>
<organism evidence="14 15">
    <name type="scientific">Lactococcus hircilactis</name>
    <dbReference type="NCBI Taxonomy" id="1494462"/>
    <lineage>
        <taxon>Bacteria</taxon>
        <taxon>Bacillati</taxon>
        <taxon>Bacillota</taxon>
        <taxon>Bacilli</taxon>
        <taxon>Lactobacillales</taxon>
        <taxon>Streptococcaceae</taxon>
        <taxon>Lactococcus</taxon>
    </lineage>
</organism>
<feature type="binding site" evidence="11">
    <location>
        <begin position="125"/>
        <end position="127"/>
    </location>
    <ligand>
        <name>(6S)-5,6,7,8-tetrahydrofolate</name>
        <dbReference type="ChEBI" id="CHEBI:57453"/>
    </ligand>
</feature>
<comment type="pathway">
    <text evidence="11">One-carbon metabolism; tetrahydrofolate interconversion.</text>
</comment>
<dbReference type="SUPFAM" id="SSF53383">
    <property type="entry name" value="PLP-dependent transferases"/>
    <property type="match status" value="1"/>
</dbReference>
<evidence type="ECO:0000313" key="15">
    <source>
        <dbReference type="Proteomes" id="UP000439550"/>
    </source>
</evidence>
<dbReference type="FunFam" id="3.40.640.10:FF:000001">
    <property type="entry name" value="Serine hydroxymethyltransferase"/>
    <property type="match status" value="1"/>
</dbReference>
<dbReference type="EC" id="2.1.2.1" evidence="11"/>
<accession>A0A7X1Z9M2</accession>
<dbReference type="Gene3D" id="3.90.1150.10">
    <property type="entry name" value="Aspartate Aminotransferase, domain 1"/>
    <property type="match status" value="1"/>
</dbReference>
<dbReference type="InterPro" id="IPR015424">
    <property type="entry name" value="PyrdxlP-dep_Trfase"/>
</dbReference>
<reference evidence="14 15" key="1">
    <citation type="submission" date="2019-10" db="EMBL/GenBank/DDBJ databases">
        <authorList>
            <person name="Dong K."/>
        </authorList>
    </citation>
    <scope>NUCLEOTIDE SEQUENCE [LARGE SCALE GENOMIC DNA]</scope>
    <source>
        <strain evidence="14 15">DSM 28960</strain>
    </source>
</reference>
<dbReference type="GO" id="GO:0030170">
    <property type="term" value="F:pyridoxal phosphate binding"/>
    <property type="evidence" value="ECO:0007669"/>
    <property type="project" value="UniProtKB-UniRule"/>
</dbReference>
<dbReference type="OrthoDB" id="9803846at2"/>
<dbReference type="Gene3D" id="3.40.640.10">
    <property type="entry name" value="Type I PLP-dependent aspartate aminotransferase-like (Major domain)"/>
    <property type="match status" value="1"/>
</dbReference>
<keyword evidence="9 11" id="KW-0663">Pyridoxal phosphate</keyword>
<feature type="binding site" evidence="11">
    <location>
        <position position="121"/>
    </location>
    <ligand>
        <name>(6S)-5,6,7,8-tetrahydrofolate</name>
        <dbReference type="ChEBI" id="CHEBI:57453"/>
    </ligand>
</feature>
<dbReference type="HAMAP" id="MF_00051">
    <property type="entry name" value="SHMT"/>
    <property type="match status" value="1"/>
</dbReference>
<comment type="cofactor">
    <cofactor evidence="1 11 12">
        <name>pyridoxal 5'-phosphate</name>
        <dbReference type="ChEBI" id="CHEBI:597326"/>
    </cofactor>
</comment>
<comment type="subunit">
    <text evidence="4 11">Homodimer.</text>
</comment>
<keyword evidence="6 11" id="KW-0554">One-carbon metabolism</keyword>
<dbReference type="InterPro" id="IPR015422">
    <property type="entry name" value="PyrdxlP-dep_Trfase_small"/>
</dbReference>
<dbReference type="GO" id="GO:0004372">
    <property type="term" value="F:glycine hydroxymethyltransferase activity"/>
    <property type="evidence" value="ECO:0007669"/>
    <property type="project" value="UniProtKB-UniRule"/>
</dbReference>
<keyword evidence="15" id="KW-1185">Reference proteome</keyword>
<dbReference type="PANTHER" id="PTHR11680">
    <property type="entry name" value="SERINE HYDROXYMETHYLTRANSFERASE"/>
    <property type="match status" value="1"/>
</dbReference>
<dbReference type="UniPathway" id="UPA00193"/>
<keyword evidence="7 11" id="KW-0028">Amino-acid biosynthesis</keyword>
<dbReference type="PROSITE" id="PS00096">
    <property type="entry name" value="SHMT"/>
    <property type="match status" value="1"/>
</dbReference>
<dbReference type="PIRSF" id="PIRSF000412">
    <property type="entry name" value="SHMT"/>
    <property type="match status" value="1"/>
</dbReference>
<keyword evidence="8 11" id="KW-0808">Transferase</keyword>
<evidence type="ECO:0000256" key="12">
    <source>
        <dbReference type="PIRSR" id="PIRSR000412-50"/>
    </source>
</evidence>
<evidence type="ECO:0000256" key="4">
    <source>
        <dbReference type="ARBA" id="ARBA00011738"/>
    </source>
</evidence>
<dbReference type="CDD" id="cd00378">
    <property type="entry name" value="SHMT"/>
    <property type="match status" value="1"/>
</dbReference>
<dbReference type="InterPro" id="IPR049943">
    <property type="entry name" value="Ser_HO-MeTrfase-like"/>
</dbReference>
<evidence type="ECO:0000313" key="14">
    <source>
        <dbReference type="EMBL" id="MQW39060.1"/>
    </source>
</evidence>
<gene>
    <name evidence="11" type="primary">glyA</name>
    <name evidence="14" type="ORF">GHI93_03720</name>
</gene>
<comment type="catalytic activity">
    <reaction evidence="11">
        <text>(6R)-5,10-methylene-5,6,7,8-tetrahydrofolate + glycine + H2O = (6S)-5,6,7,8-tetrahydrofolate + L-serine</text>
        <dbReference type="Rhea" id="RHEA:15481"/>
        <dbReference type="ChEBI" id="CHEBI:15377"/>
        <dbReference type="ChEBI" id="CHEBI:15636"/>
        <dbReference type="ChEBI" id="CHEBI:33384"/>
        <dbReference type="ChEBI" id="CHEBI:57305"/>
        <dbReference type="ChEBI" id="CHEBI:57453"/>
        <dbReference type="EC" id="2.1.2.1"/>
    </reaction>
</comment>
<feature type="binding site" evidence="11">
    <location>
        <position position="245"/>
    </location>
    <ligand>
        <name>(6S)-5,6,7,8-tetrahydrofolate</name>
        <dbReference type="ChEBI" id="CHEBI:57453"/>
    </ligand>
</feature>
<evidence type="ECO:0000256" key="5">
    <source>
        <dbReference type="ARBA" id="ARBA00022490"/>
    </source>
</evidence>
<dbReference type="GO" id="GO:0005829">
    <property type="term" value="C:cytosol"/>
    <property type="evidence" value="ECO:0007669"/>
    <property type="project" value="TreeGrafter"/>
</dbReference>
<dbReference type="UniPathway" id="UPA00288">
    <property type="reaction ID" value="UER01023"/>
</dbReference>
<keyword evidence="5 11" id="KW-0963">Cytoplasm</keyword>
<evidence type="ECO:0000259" key="13">
    <source>
        <dbReference type="Pfam" id="PF00464"/>
    </source>
</evidence>
<evidence type="ECO:0000256" key="9">
    <source>
        <dbReference type="ARBA" id="ARBA00022898"/>
    </source>
</evidence>
<comment type="subcellular location">
    <subcellularLocation>
        <location evidence="2 11">Cytoplasm</location>
    </subcellularLocation>
</comment>
<evidence type="ECO:0000256" key="6">
    <source>
        <dbReference type="ARBA" id="ARBA00022563"/>
    </source>
</evidence>